<proteinExistence type="predicted"/>
<dbReference type="STRING" id="966.BTA35_0209295"/>
<accession>A0A1T1HBP8</accession>
<sequence>MKNATTASQTSFFPDREIRIGISQCLLGEQVRFDGGHKHARYCTDVLAKHFTFIPTCPEVGAGMSIPREPIRLVSMQDEIRVRGTKSDDDYTEQLTQFSERTVSQLTGLSGYVLLGKSPSCGMARVKVYRENGNRSDISQGGIFAETLMRTYPELPVEESGRLTDPQLRESFLTRVYAYNTWLALEEAGMTPKALLDFHTQYKPLLMAHNQQAYRDLGKWLAGVDKASAEQKAKEYLPKFMAILKEPATRENHTNTLMHLQGYLKEKLTSSERQNLRQTLDNYRTGMIPLIAPLVLMRHLFEVHGCEYAGNYRYLYPYPEDLAIDGV</sequence>
<name>A0A1T1HBP8_OCELI</name>
<evidence type="ECO:0000313" key="3">
    <source>
        <dbReference type="Proteomes" id="UP000190064"/>
    </source>
</evidence>
<dbReference type="RefSeq" id="WP_078319535.1">
    <property type="nucleotide sequence ID" value="NZ_FXTS01000003.1"/>
</dbReference>
<evidence type="ECO:0000313" key="2">
    <source>
        <dbReference type="EMBL" id="OOV87180.1"/>
    </source>
</evidence>
<comment type="caution">
    <text evidence="2">The sequence shown here is derived from an EMBL/GenBank/DDBJ whole genome shotgun (WGS) entry which is preliminary data.</text>
</comment>
<dbReference type="PANTHER" id="PTHR30087:SF0">
    <property type="entry name" value="INNER MEMBRANE PROTEIN"/>
    <property type="match status" value="1"/>
</dbReference>
<dbReference type="InterPro" id="IPR017087">
    <property type="entry name" value="UCP037004"/>
</dbReference>
<gene>
    <name evidence="2" type="ORF">BTA35_0209295</name>
</gene>
<dbReference type="Pfam" id="PF08349">
    <property type="entry name" value="DUF1722"/>
    <property type="match status" value="1"/>
</dbReference>
<dbReference type="EMBL" id="MTSD02000003">
    <property type="protein sequence ID" value="OOV87180.1"/>
    <property type="molecule type" value="Genomic_DNA"/>
</dbReference>
<dbReference type="PANTHER" id="PTHR30087">
    <property type="entry name" value="INNER MEMBRANE PROTEIN"/>
    <property type="match status" value="1"/>
</dbReference>
<evidence type="ECO:0000259" key="1">
    <source>
        <dbReference type="Pfam" id="PF08349"/>
    </source>
</evidence>
<organism evidence="2 3">
    <name type="scientific">Oceanospirillum linum</name>
    <dbReference type="NCBI Taxonomy" id="966"/>
    <lineage>
        <taxon>Bacteria</taxon>
        <taxon>Pseudomonadati</taxon>
        <taxon>Pseudomonadota</taxon>
        <taxon>Gammaproteobacteria</taxon>
        <taxon>Oceanospirillales</taxon>
        <taxon>Oceanospirillaceae</taxon>
        <taxon>Oceanospirillum</taxon>
    </lineage>
</organism>
<protein>
    <recommendedName>
        <fullName evidence="1">DUF1722 domain-containing protein</fullName>
    </recommendedName>
</protein>
<dbReference type="AlphaFoldDB" id="A0A1T1HBP8"/>
<feature type="domain" description="DUF1722" evidence="1">
    <location>
        <begin position="203"/>
        <end position="319"/>
    </location>
</feature>
<reference evidence="2" key="1">
    <citation type="submission" date="2017-02" db="EMBL/GenBank/DDBJ databases">
        <title>Draft Genome Sequence of the Salt Water Bacterium Oceanospirillum linum ATCC 11336.</title>
        <authorList>
            <person name="Trachtenberg A.M."/>
            <person name="Carney J.G."/>
            <person name="Linnane J.D."/>
            <person name="Rheaume B.A."/>
            <person name="Pitts N.L."/>
            <person name="Mykles D.L."/>
            <person name="Maclea K.S."/>
        </authorList>
    </citation>
    <scope>NUCLEOTIDE SEQUENCE [LARGE SCALE GENOMIC DNA]</scope>
    <source>
        <strain evidence="2">ATCC 11336</strain>
    </source>
</reference>
<dbReference type="PIRSF" id="PIRSF037004">
    <property type="entry name" value="UCP037004"/>
    <property type="match status" value="1"/>
</dbReference>
<keyword evidence="3" id="KW-1185">Reference proteome</keyword>
<dbReference type="InterPro" id="IPR007553">
    <property type="entry name" value="2-thiour_desulf"/>
</dbReference>
<dbReference type="Proteomes" id="UP000190064">
    <property type="component" value="Unassembled WGS sequence"/>
</dbReference>
<dbReference type="Pfam" id="PF04463">
    <property type="entry name" value="2-thiour_desulf"/>
    <property type="match status" value="1"/>
</dbReference>
<dbReference type="InterPro" id="IPR013560">
    <property type="entry name" value="DUF1722"/>
</dbReference>